<comment type="caution">
    <text evidence="5">The sequence shown here is derived from an EMBL/GenBank/DDBJ whole genome shotgun (WGS) entry which is preliminary data.</text>
</comment>
<dbReference type="Pfam" id="PF01557">
    <property type="entry name" value="FAA_hydrolase"/>
    <property type="match status" value="1"/>
</dbReference>
<dbReference type="Gene3D" id="3.40.50.1820">
    <property type="entry name" value="alpha/beta hydrolase"/>
    <property type="match status" value="1"/>
</dbReference>
<accession>A0A3D8Q6A0</accession>
<dbReference type="Proteomes" id="UP000256328">
    <property type="component" value="Unassembled WGS sequence"/>
</dbReference>
<proteinExistence type="inferred from homology"/>
<gene>
    <name evidence="5" type="ORF">BP5796_12792</name>
</gene>
<evidence type="ECO:0000256" key="2">
    <source>
        <dbReference type="ARBA" id="ARBA00022723"/>
    </source>
</evidence>
<organism evidence="5 6">
    <name type="scientific">Coleophoma crateriformis</name>
    <dbReference type="NCBI Taxonomy" id="565419"/>
    <lineage>
        <taxon>Eukaryota</taxon>
        <taxon>Fungi</taxon>
        <taxon>Dikarya</taxon>
        <taxon>Ascomycota</taxon>
        <taxon>Pezizomycotina</taxon>
        <taxon>Leotiomycetes</taxon>
        <taxon>Helotiales</taxon>
        <taxon>Dermateaceae</taxon>
        <taxon>Coleophoma</taxon>
    </lineage>
</organism>
<dbReference type="InterPro" id="IPR000073">
    <property type="entry name" value="AB_hydrolase_1"/>
</dbReference>
<dbReference type="Gene3D" id="3.90.850.10">
    <property type="entry name" value="Fumarylacetoacetase-like, C-terminal domain"/>
    <property type="match status" value="1"/>
</dbReference>
<evidence type="ECO:0000259" key="3">
    <source>
        <dbReference type="Pfam" id="PF01557"/>
    </source>
</evidence>
<dbReference type="InterPro" id="IPR029058">
    <property type="entry name" value="AB_hydrolase_fold"/>
</dbReference>
<sequence length="643" mass="68023">MAPNGTWHGVQSTTNYVAYRDPKALNQPRIGSLDLQTSQIQPLSFQSGARLSDLYQVIEIGDDQIKSYGERIPLSSVELLPPIYGRDVLAVGKNYHAHAKEFNSSGYDSSDKVDIPTHPVIFTKRATSIIASGKPIFPHPDFTESPDYEGEIGVIIGRSGFRISEADAMDYVWGYTIINDMTARERQRDHKQFYIGKSPDTFCPMGPIAVPASKLPKNLQIVTRVNGEERQSATIDDLIFSIPFLIKTLSEGQTILPGDIIATGTPAGVGIGKKPPVFLKPGDVIEVSVTGLGTLTNQIAELSAKFDTKPLQETHIPRSNLNKTCGGVGLTSVNDKLLYFRQVGTPGQTPIIFIHGLGGSSEYFGPLISVLSLADTHSILLLDLEGHGLSPTSAASTISISSYADDVASIAELSKITGAVVIAHSMGCLVASDLAIKHPEIVSKLILLGPPPSPVPEASRAGSTARAVAVRSSGMSGIVDAVVSAGTSARSKTENPIAIAAIRLSLLAQDPEGYAKGCTALAGSSKALPLQQIKAPTLIVTGDEDKVSPSMVCEGIAGEIGHADVEVLPAVGHWHIFEDIKGVANAISQQVAEKVAKEKLLAKSPYLNLCAHSNTKKTATAAIAGSELNGLGKHIKITKTSAK</sequence>
<dbReference type="PRINTS" id="PR00111">
    <property type="entry name" value="ABHYDROLASE"/>
</dbReference>
<reference evidence="5 6" key="1">
    <citation type="journal article" date="2018" name="IMA Fungus">
        <title>IMA Genome-F 9: Draft genome sequence of Annulohypoxylon stygium, Aspergillus mulundensis, Berkeleyomyces basicola (syn. Thielaviopsis basicola), Ceratocystis smalleyi, two Cercospora beticola strains, Coleophoma cylindrospora, Fusarium fracticaudum, Phialophora cf. hyalina, and Morchella septimelata.</title>
        <authorList>
            <person name="Wingfield B.D."/>
            <person name="Bills G.F."/>
            <person name="Dong Y."/>
            <person name="Huang W."/>
            <person name="Nel W.J."/>
            <person name="Swalarsk-Parry B.S."/>
            <person name="Vaghefi N."/>
            <person name="Wilken P.M."/>
            <person name="An Z."/>
            <person name="de Beer Z.W."/>
            <person name="De Vos L."/>
            <person name="Chen L."/>
            <person name="Duong T.A."/>
            <person name="Gao Y."/>
            <person name="Hammerbacher A."/>
            <person name="Kikkert J.R."/>
            <person name="Li Y."/>
            <person name="Li H."/>
            <person name="Li K."/>
            <person name="Li Q."/>
            <person name="Liu X."/>
            <person name="Ma X."/>
            <person name="Naidoo K."/>
            <person name="Pethybridge S.J."/>
            <person name="Sun J."/>
            <person name="Steenkamp E.T."/>
            <person name="van der Nest M.A."/>
            <person name="van Wyk S."/>
            <person name="Wingfield M.J."/>
            <person name="Xiong C."/>
            <person name="Yue Q."/>
            <person name="Zhang X."/>
        </authorList>
    </citation>
    <scope>NUCLEOTIDE SEQUENCE [LARGE SCALE GENOMIC DNA]</scope>
    <source>
        <strain evidence="5 6">BP5796</strain>
    </source>
</reference>
<evidence type="ECO:0000256" key="1">
    <source>
        <dbReference type="ARBA" id="ARBA00010211"/>
    </source>
</evidence>
<dbReference type="AlphaFoldDB" id="A0A3D8Q6A0"/>
<dbReference type="PANTHER" id="PTHR11820">
    <property type="entry name" value="ACYLPYRUVASE"/>
    <property type="match status" value="1"/>
</dbReference>
<evidence type="ECO:0000313" key="6">
    <source>
        <dbReference type="Proteomes" id="UP000256328"/>
    </source>
</evidence>
<feature type="domain" description="Fumarylacetoacetase-like C-terminal" evidence="3">
    <location>
        <begin position="88"/>
        <end position="299"/>
    </location>
</feature>
<dbReference type="FunFam" id="3.90.850.10:FF:000002">
    <property type="entry name" value="2-hydroxyhepta-2,4-diene-1,7-dioate isomerase"/>
    <property type="match status" value="1"/>
</dbReference>
<dbReference type="GO" id="GO:0006107">
    <property type="term" value="P:oxaloacetate metabolic process"/>
    <property type="evidence" value="ECO:0007669"/>
    <property type="project" value="UniProtKB-ARBA"/>
</dbReference>
<keyword evidence="2" id="KW-0479">Metal-binding</keyword>
<evidence type="ECO:0000313" key="5">
    <source>
        <dbReference type="EMBL" id="RDW57342.1"/>
    </source>
</evidence>
<keyword evidence="6" id="KW-1185">Reference proteome</keyword>
<dbReference type="SUPFAM" id="SSF56529">
    <property type="entry name" value="FAH"/>
    <property type="match status" value="1"/>
</dbReference>
<dbReference type="InterPro" id="IPR011234">
    <property type="entry name" value="Fumarylacetoacetase-like_C"/>
</dbReference>
<dbReference type="PANTHER" id="PTHR11820:SF7">
    <property type="entry name" value="ACYLPYRUVASE FAHD1, MITOCHONDRIAL"/>
    <property type="match status" value="1"/>
</dbReference>
<dbReference type="Pfam" id="PF12697">
    <property type="entry name" value="Abhydrolase_6"/>
    <property type="match status" value="1"/>
</dbReference>
<dbReference type="GO" id="GO:0018773">
    <property type="term" value="F:acetylpyruvate hydrolase activity"/>
    <property type="evidence" value="ECO:0007669"/>
    <property type="project" value="TreeGrafter"/>
</dbReference>
<evidence type="ECO:0000259" key="4">
    <source>
        <dbReference type="Pfam" id="PF12697"/>
    </source>
</evidence>
<dbReference type="OrthoDB" id="194468at2759"/>
<protein>
    <recommendedName>
        <fullName evidence="7">Fumarylacetoacetate hydrolase-like protein</fullName>
    </recommendedName>
</protein>
<dbReference type="EMBL" id="PDLN01000023">
    <property type="protein sequence ID" value="RDW57342.1"/>
    <property type="molecule type" value="Genomic_DNA"/>
</dbReference>
<dbReference type="GO" id="GO:0046872">
    <property type="term" value="F:metal ion binding"/>
    <property type="evidence" value="ECO:0007669"/>
    <property type="project" value="UniProtKB-KW"/>
</dbReference>
<dbReference type="SUPFAM" id="SSF53474">
    <property type="entry name" value="alpha/beta-Hydrolases"/>
    <property type="match status" value="1"/>
</dbReference>
<dbReference type="GO" id="GO:0050163">
    <property type="term" value="F:oxaloacetate tautomerase activity"/>
    <property type="evidence" value="ECO:0007669"/>
    <property type="project" value="UniProtKB-ARBA"/>
</dbReference>
<evidence type="ECO:0008006" key="7">
    <source>
        <dbReference type="Google" id="ProtNLM"/>
    </source>
</evidence>
<feature type="domain" description="AB hydrolase-1" evidence="4">
    <location>
        <begin position="351"/>
        <end position="585"/>
    </location>
</feature>
<comment type="similarity">
    <text evidence="1">Belongs to the FAH family.</text>
</comment>
<name>A0A3D8Q6A0_9HELO</name>
<dbReference type="InterPro" id="IPR036663">
    <property type="entry name" value="Fumarylacetoacetase_C_sf"/>
</dbReference>